<dbReference type="Gene3D" id="2.10.260.10">
    <property type="match status" value="1"/>
</dbReference>
<dbReference type="SMART" id="SM00966">
    <property type="entry name" value="SpoVT_AbrB"/>
    <property type="match status" value="1"/>
</dbReference>
<dbReference type="PROSITE" id="PS51740">
    <property type="entry name" value="SPOVT_ABRB"/>
    <property type="match status" value="1"/>
</dbReference>
<dbReference type="RefSeq" id="WP_238183116.1">
    <property type="nucleotide sequence ID" value="NZ_BPRB01000140.1"/>
</dbReference>
<dbReference type="Pfam" id="PF04014">
    <property type="entry name" value="MazE_antitoxin"/>
    <property type="match status" value="1"/>
</dbReference>
<dbReference type="SUPFAM" id="SSF89447">
    <property type="entry name" value="AbrB/MazE/MraZ-like"/>
    <property type="match status" value="1"/>
</dbReference>
<dbReference type="EMBL" id="BPRB01000140">
    <property type="protein sequence ID" value="GJE60500.1"/>
    <property type="molecule type" value="Genomic_DNA"/>
</dbReference>
<accession>A0ABQ4U3U9</accession>
<evidence type="ECO:0000313" key="3">
    <source>
        <dbReference type="EMBL" id="GJE60500.1"/>
    </source>
</evidence>
<evidence type="ECO:0000259" key="2">
    <source>
        <dbReference type="PROSITE" id="PS51740"/>
    </source>
</evidence>
<reference evidence="3" key="2">
    <citation type="submission" date="2021-08" db="EMBL/GenBank/DDBJ databases">
        <authorList>
            <person name="Tani A."/>
            <person name="Ola A."/>
            <person name="Ogura Y."/>
            <person name="Katsura K."/>
            <person name="Hayashi T."/>
        </authorList>
    </citation>
    <scope>NUCLEOTIDE SEQUENCE</scope>
    <source>
        <strain evidence="3">DSM 23632</strain>
    </source>
</reference>
<evidence type="ECO:0000313" key="4">
    <source>
        <dbReference type="Proteomes" id="UP001055057"/>
    </source>
</evidence>
<feature type="domain" description="SpoVT-AbrB" evidence="2">
    <location>
        <begin position="3"/>
        <end position="49"/>
    </location>
</feature>
<dbReference type="InterPro" id="IPR007159">
    <property type="entry name" value="SpoVT-AbrB_dom"/>
</dbReference>
<comment type="caution">
    <text evidence="3">The sequence shown here is derived from an EMBL/GenBank/DDBJ whole genome shotgun (WGS) entry which is preliminary data.</text>
</comment>
<dbReference type="Proteomes" id="UP001055057">
    <property type="component" value="Unassembled WGS sequence"/>
</dbReference>
<reference evidence="3" key="1">
    <citation type="journal article" date="2021" name="Front. Microbiol.">
        <title>Comprehensive Comparative Genomics and Phenotyping of Methylobacterium Species.</title>
        <authorList>
            <person name="Alessa O."/>
            <person name="Ogura Y."/>
            <person name="Fujitani Y."/>
            <person name="Takami H."/>
            <person name="Hayashi T."/>
            <person name="Sahin N."/>
            <person name="Tani A."/>
        </authorList>
    </citation>
    <scope>NUCLEOTIDE SEQUENCE</scope>
    <source>
        <strain evidence="3">DSM 23632</strain>
    </source>
</reference>
<organism evidence="3 4">
    <name type="scientific">Methylobacterium trifolii</name>
    <dbReference type="NCBI Taxonomy" id="1003092"/>
    <lineage>
        <taxon>Bacteria</taxon>
        <taxon>Pseudomonadati</taxon>
        <taxon>Pseudomonadota</taxon>
        <taxon>Alphaproteobacteria</taxon>
        <taxon>Hyphomicrobiales</taxon>
        <taxon>Methylobacteriaceae</taxon>
        <taxon>Methylobacterium</taxon>
    </lineage>
</organism>
<proteinExistence type="predicted"/>
<dbReference type="InterPro" id="IPR037914">
    <property type="entry name" value="SpoVT-AbrB_sf"/>
</dbReference>
<name>A0ABQ4U3U9_9HYPH</name>
<keyword evidence="4" id="KW-1185">Reference proteome</keyword>
<sequence length="99" mass="10609">MATFEATLSAEGQVTVPVHLRAALNVKPGDTLVFDQDAAGQVRLRPGPASRVVRPSGSDDLALMQAIARHALRTRGADPSCDPIGDYLVADDERTKTRR</sequence>
<protein>
    <recommendedName>
        <fullName evidence="2">SpoVT-AbrB domain-containing protein</fullName>
    </recommendedName>
</protein>
<keyword evidence="1" id="KW-0238">DNA-binding</keyword>
<gene>
    <name evidence="3" type="ORF">MPOCJGCO_2612</name>
</gene>
<evidence type="ECO:0000256" key="1">
    <source>
        <dbReference type="PROSITE-ProRule" id="PRU01076"/>
    </source>
</evidence>